<dbReference type="Proteomes" id="UP000215256">
    <property type="component" value="Chromosome 2"/>
</dbReference>
<name>A0A248UA96_9HYPH</name>
<organism evidence="1 2">
    <name type="scientific">Ochrobactrum quorumnocens</name>
    <dbReference type="NCBI Taxonomy" id="271865"/>
    <lineage>
        <taxon>Bacteria</taxon>
        <taxon>Pseudomonadati</taxon>
        <taxon>Pseudomonadota</taxon>
        <taxon>Alphaproteobacteria</taxon>
        <taxon>Hyphomicrobiales</taxon>
        <taxon>Brucellaceae</taxon>
        <taxon>Brucella/Ochrobactrum group</taxon>
        <taxon>Ochrobactrum</taxon>
    </lineage>
</organism>
<reference evidence="1 2" key="1">
    <citation type="submission" date="2017-07" db="EMBL/GenBank/DDBJ databases">
        <title>Phylogenetic study on the rhizospheric bacterium Ochrobactrum sp. A44.</title>
        <authorList>
            <person name="Krzyzanowska D.M."/>
            <person name="Ossowicki A."/>
            <person name="Rajewska M."/>
            <person name="Maciag T."/>
            <person name="Kaczynski Z."/>
            <person name="Czerwicka M."/>
            <person name="Jafra S."/>
        </authorList>
    </citation>
    <scope>NUCLEOTIDE SEQUENCE [LARGE SCALE GENOMIC DNA]</scope>
    <source>
        <strain evidence="1 2">A44</strain>
    </source>
</reference>
<accession>A0A248UA96</accession>
<dbReference type="EMBL" id="CP022603">
    <property type="protein sequence ID" value="ASV83717.1"/>
    <property type="molecule type" value="Genomic_DNA"/>
</dbReference>
<sequence length="51" mass="5536">MNEVAATAKLKAAIQVFLSIIFPSIISIDQLSTPRMVPINGKLGRHFLGAR</sequence>
<evidence type="ECO:0000313" key="2">
    <source>
        <dbReference type="Proteomes" id="UP000215256"/>
    </source>
</evidence>
<dbReference type="KEGG" id="och:CES85_4500"/>
<dbReference type="AlphaFoldDB" id="A0A248UA96"/>
<protein>
    <submittedName>
        <fullName evidence="1">Uncharacterized protein</fullName>
    </submittedName>
</protein>
<gene>
    <name evidence="1" type="ORF">CES85_4500</name>
</gene>
<evidence type="ECO:0000313" key="1">
    <source>
        <dbReference type="EMBL" id="ASV83717.1"/>
    </source>
</evidence>
<proteinExistence type="predicted"/>